<dbReference type="PANTHER" id="PTHR42709">
    <property type="entry name" value="ALKALINE PHOSPHATASE LIKE PROTEIN"/>
    <property type="match status" value="1"/>
</dbReference>
<evidence type="ECO:0000256" key="1">
    <source>
        <dbReference type="ARBA" id="ARBA00004651"/>
    </source>
</evidence>
<dbReference type="Proteomes" id="UP000194360">
    <property type="component" value="Unassembled WGS sequence"/>
</dbReference>
<feature type="transmembrane region" description="Helical" evidence="7">
    <location>
        <begin position="9"/>
        <end position="28"/>
    </location>
</feature>
<comment type="similarity">
    <text evidence="2">Belongs to the DedA family.</text>
</comment>
<evidence type="ECO:0000313" key="9">
    <source>
        <dbReference type="EMBL" id="OSY39658.1"/>
    </source>
</evidence>
<accession>A0A1Y2MYG2</accession>
<evidence type="ECO:0000256" key="5">
    <source>
        <dbReference type="ARBA" id="ARBA00022989"/>
    </source>
</evidence>
<keyword evidence="6 7" id="KW-0472">Membrane</keyword>
<dbReference type="InterPro" id="IPR051311">
    <property type="entry name" value="DedA_domain"/>
</dbReference>
<feature type="transmembrane region" description="Helical" evidence="7">
    <location>
        <begin position="143"/>
        <end position="168"/>
    </location>
</feature>
<dbReference type="Pfam" id="PF09335">
    <property type="entry name" value="VTT_dom"/>
    <property type="match status" value="1"/>
</dbReference>
<dbReference type="EMBL" id="MIGB01000016">
    <property type="protein sequence ID" value="OSY39658.1"/>
    <property type="molecule type" value="Genomic_DNA"/>
</dbReference>
<keyword evidence="3" id="KW-1003">Cell membrane</keyword>
<organism evidence="9 10">
    <name type="scientific">Pseudonocardia autotrophica</name>
    <name type="common">Amycolata autotrophica</name>
    <name type="synonym">Nocardia autotrophica</name>
    <dbReference type="NCBI Taxonomy" id="2074"/>
    <lineage>
        <taxon>Bacteria</taxon>
        <taxon>Bacillati</taxon>
        <taxon>Actinomycetota</taxon>
        <taxon>Actinomycetes</taxon>
        <taxon>Pseudonocardiales</taxon>
        <taxon>Pseudonocardiaceae</taxon>
        <taxon>Pseudonocardia</taxon>
    </lineage>
</organism>
<evidence type="ECO:0000256" key="2">
    <source>
        <dbReference type="ARBA" id="ARBA00010792"/>
    </source>
</evidence>
<evidence type="ECO:0000256" key="6">
    <source>
        <dbReference type="ARBA" id="ARBA00023136"/>
    </source>
</evidence>
<sequence>MKSVHLDTWLITVPPLVVYLLVAVVVGIESIGVPLPGEIVLVGAALLATRPGLGIDPVVVAASATAGAIVGDSIGYTLGRRYGLGLLGWLGRRFPRHMGPGHVDMARRVFERHGVWAVLFGRFVAILRILAGPLAGTMRMRYPVFLAANATGAVLWAGGTVAAVQLLGLVAETWLHRFSWVALVIAILVGLVVSRQVRARLEPDTAQE</sequence>
<dbReference type="AlphaFoldDB" id="A0A1Y2MYG2"/>
<dbReference type="PANTHER" id="PTHR42709:SF6">
    <property type="entry name" value="UNDECAPRENYL PHOSPHATE TRANSPORTER A"/>
    <property type="match status" value="1"/>
</dbReference>
<name>A0A1Y2MYG2_PSEAH</name>
<evidence type="ECO:0000256" key="4">
    <source>
        <dbReference type="ARBA" id="ARBA00022692"/>
    </source>
</evidence>
<keyword evidence="10" id="KW-1185">Reference proteome</keyword>
<protein>
    <submittedName>
        <fullName evidence="9">Inner membrane protein YohD</fullName>
    </submittedName>
</protein>
<gene>
    <name evidence="9" type="primary">yohD_1</name>
    <name evidence="9" type="ORF">BG845_03255</name>
</gene>
<feature type="transmembrane region" description="Helical" evidence="7">
    <location>
        <begin position="174"/>
        <end position="193"/>
    </location>
</feature>
<dbReference type="STRING" id="2074.BG845_03255"/>
<feature type="domain" description="VTT" evidence="8">
    <location>
        <begin position="35"/>
        <end position="164"/>
    </location>
</feature>
<reference evidence="9 10" key="1">
    <citation type="submission" date="2016-09" db="EMBL/GenBank/DDBJ databases">
        <title>Pseudonocardia autotrophica DSM535, a candidate organism with high potential of specific P450 cytochromes.</title>
        <authorList>
            <person name="Grumaz C."/>
            <person name="Vainshtein Y."/>
            <person name="Kirstahler P."/>
            <person name="Sohn K."/>
        </authorList>
    </citation>
    <scope>NUCLEOTIDE SEQUENCE [LARGE SCALE GENOMIC DNA]</scope>
    <source>
        <strain evidence="9 10">DSM 535</strain>
    </source>
</reference>
<feature type="transmembrane region" description="Helical" evidence="7">
    <location>
        <begin position="113"/>
        <end position="131"/>
    </location>
</feature>
<evidence type="ECO:0000256" key="3">
    <source>
        <dbReference type="ARBA" id="ARBA00022475"/>
    </source>
</evidence>
<dbReference type="InterPro" id="IPR032816">
    <property type="entry name" value="VTT_dom"/>
</dbReference>
<evidence type="ECO:0000256" key="7">
    <source>
        <dbReference type="SAM" id="Phobius"/>
    </source>
</evidence>
<proteinExistence type="inferred from homology"/>
<evidence type="ECO:0000313" key="10">
    <source>
        <dbReference type="Proteomes" id="UP000194360"/>
    </source>
</evidence>
<comment type="caution">
    <text evidence="9">The sequence shown here is derived from an EMBL/GenBank/DDBJ whole genome shotgun (WGS) entry which is preliminary data.</text>
</comment>
<dbReference type="GO" id="GO:0005886">
    <property type="term" value="C:plasma membrane"/>
    <property type="evidence" value="ECO:0007669"/>
    <property type="project" value="UniProtKB-SubCell"/>
</dbReference>
<keyword evidence="5 7" id="KW-1133">Transmembrane helix</keyword>
<comment type="subcellular location">
    <subcellularLocation>
        <location evidence="1">Cell membrane</location>
        <topology evidence="1">Multi-pass membrane protein</topology>
    </subcellularLocation>
</comment>
<evidence type="ECO:0000259" key="8">
    <source>
        <dbReference type="Pfam" id="PF09335"/>
    </source>
</evidence>
<keyword evidence="4 7" id="KW-0812">Transmembrane</keyword>